<feature type="binding site" evidence="8">
    <location>
        <position position="79"/>
    </location>
    <ligand>
        <name>Zn(2+)</name>
        <dbReference type="ChEBI" id="CHEBI:29105"/>
        <note>catalytic</note>
    </ligand>
</feature>
<evidence type="ECO:0000259" key="9">
    <source>
        <dbReference type="PROSITE" id="PS51747"/>
    </source>
</evidence>
<keyword evidence="4 8" id="KW-0479">Metal-binding</keyword>
<dbReference type="KEGG" id="xap:XA3_14500"/>
<dbReference type="FunFam" id="3.40.140.10:FF:000005">
    <property type="entry name" value="tRNA-specific adenosine deaminase"/>
    <property type="match status" value="1"/>
</dbReference>
<evidence type="ECO:0000256" key="4">
    <source>
        <dbReference type="ARBA" id="ARBA00022723"/>
    </source>
</evidence>
<organism evidence="10 11">
    <name type="scientific">Xylocopilactobacillus apicola</name>
    <dbReference type="NCBI Taxonomy" id="2932184"/>
    <lineage>
        <taxon>Bacteria</taxon>
        <taxon>Bacillati</taxon>
        <taxon>Bacillota</taxon>
        <taxon>Bacilli</taxon>
        <taxon>Lactobacillales</taxon>
        <taxon>Lactobacillaceae</taxon>
        <taxon>Xylocopilactobacillus</taxon>
    </lineage>
</organism>
<dbReference type="InterPro" id="IPR028883">
    <property type="entry name" value="tRNA_aden_deaminase"/>
</dbReference>
<feature type="active site" description="Proton donor" evidence="8">
    <location>
        <position position="48"/>
    </location>
</feature>
<keyword evidence="5 8" id="KW-0378">Hydrolase</keyword>
<dbReference type="PANTHER" id="PTHR11079">
    <property type="entry name" value="CYTOSINE DEAMINASE FAMILY MEMBER"/>
    <property type="match status" value="1"/>
</dbReference>
<dbReference type="InterPro" id="IPR016193">
    <property type="entry name" value="Cytidine_deaminase-like"/>
</dbReference>
<name>A0AAU9CYA9_9LACO</name>
<dbReference type="RefSeq" id="WP_317634824.1">
    <property type="nucleotide sequence ID" value="NZ_AP026802.1"/>
</dbReference>
<evidence type="ECO:0000256" key="2">
    <source>
        <dbReference type="ARBA" id="ARBA00011738"/>
    </source>
</evidence>
<accession>A0AAU9CYA9</accession>
<sequence length="152" mass="17131">MRKALEQAEIARSQAEVPIGAVVVLNGKVIGRGYNQREINENALHHAEMIAISNACKKIGYWRLIDCELFVTIEPCPMCAGALINSRIKRVVFGALDPKAGAVVSLERILDNPKFNHHVTYEGNVLETECQEIMKKFFREIRLRQKNAKNSL</sequence>
<dbReference type="Gene3D" id="3.40.140.10">
    <property type="entry name" value="Cytidine Deaminase, domain 2"/>
    <property type="match status" value="1"/>
</dbReference>
<protein>
    <recommendedName>
        <fullName evidence="8">tRNA-specific adenosine deaminase</fullName>
        <ecNumber evidence="8">3.5.4.33</ecNumber>
    </recommendedName>
</protein>
<dbReference type="NCBIfam" id="NF008113">
    <property type="entry name" value="PRK10860.1"/>
    <property type="match status" value="1"/>
</dbReference>
<keyword evidence="3 8" id="KW-0819">tRNA processing</keyword>
<dbReference type="GO" id="GO:0002100">
    <property type="term" value="P:tRNA wobble adenosine to inosine editing"/>
    <property type="evidence" value="ECO:0007669"/>
    <property type="project" value="UniProtKB-UniRule"/>
</dbReference>
<dbReference type="InterPro" id="IPR058535">
    <property type="entry name" value="MafB19-deam"/>
</dbReference>
<feature type="binding site" evidence="8">
    <location>
        <position position="76"/>
    </location>
    <ligand>
        <name>Zn(2+)</name>
        <dbReference type="ChEBI" id="CHEBI:29105"/>
        <note>catalytic</note>
    </ligand>
</feature>
<evidence type="ECO:0000313" key="11">
    <source>
        <dbReference type="Proteomes" id="UP001321861"/>
    </source>
</evidence>
<reference evidence="10 11" key="1">
    <citation type="journal article" date="2023" name="Microbiol. Spectr.">
        <title>Symbiosis of Carpenter Bees with Uncharacterized Lactic Acid Bacteria Showing NAD Auxotrophy.</title>
        <authorList>
            <person name="Kawasaki S."/>
            <person name="Ozawa K."/>
            <person name="Mori T."/>
            <person name="Yamamoto A."/>
            <person name="Ito M."/>
            <person name="Ohkuma M."/>
            <person name="Sakamoto M."/>
            <person name="Matsutani M."/>
        </authorList>
    </citation>
    <scope>NUCLEOTIDE SEQUENCE [LARGE SCALE GENOMIC DNA]</scope>
    <source>
        <strain evidence="10 11">XA3</strain>
    </source>
</reference>
<dbReference type="AlphaFoldDB" id="A0AAU9CYA9"/>
<keyword evidence="6 8" id="KW-0862">Zinc</keyword>
<feature type="binding site" evidence="8">
    <location>
        <position position="46"/>
    </location>
    <ligand>
        <name>Zn(2+)</name>
        <dbReference type="ChEBI" id="CHEBI:29105"/>
        <note>catalytic</note>
    </ligand>
</feature>
<dbReference type="GO" id="GO:0008270">
    <property type="term" value="F:zinc ion binding"/>
    <property type="evidence" value="ECO:0007669"/>
    <property type="project" value="UniProtKB-UniRule"/>
</dbReference>
<dbReference type="PROSITE" id="PS00903">
    <property type="entry name" value="CYT_DCMP_DEAMINASES_1"/>
    <property type="match status" value="1"/>
</dbReference>
<evidence type="ECO:0000256" key="7">
    <source>
        <dbReference type="ARBA" id="ARBA00048045"/>
    </source>
</evidence>
<dbReference type="PANTHER" id="PTHR11079:SF202">
    <property type="entry name" value="TRNA-SPECIFIC ADENOSINE DEAMINASE"/>
    <property type="match status" value="1"/>
</dbReference>
<dbReference type="InterPro" id="IPR016192">
    <property type="entry name" value="APOBEC/CMP_deaminase_Zn-bd"/>
</dbReference>
<evidence type="ECO:0000256" key="3">
    <source>
        <dbReference type="ARBA" id="ARBA00022694"/>
    </source>
</evidence>
<dbReference type="SUPFAM" id="SSF53927">
    <property type="entry name" value="Cytidine deaminase-like"/>
    <property type="match status" value="1"/>
</dbReference>
<dbReference type="EMBL" id="AP026802">
    <property type="protein sequence ID" value="BDR59009.1"/>
    <property type="molecule type" value="Genomic_DNA"/>
</dbReference>
<evidence type="ECO:0000256" key="8">
    <source>
        <dbReference type="HAMAP-Rule" id="MF_00972"/>
    </source>
</evidence>
<comment type="catalytic activity">
    <reaction evidence="7 8">
        <text>adenosine(34) in tRNA + H2O + H(+) = inosine(34) in tRNA + NH4(+)</text>
        <dbReference type="Rhea" id="RHEA:43168"/>
        <dbReference type="Rhea" id="RHEA-COMP:10373"/>
        <dbReference type="Rhea" id="RHEA-COMP:10374"/>
        <dbReference type="ChEBI" id="CHEBI:15377"/>
        <dbReference type="ChEBI" id="CHEBI:15378"/>
        <dbReference type="ChEBI" id="CHEBI:28938"/>
        <dbReference type="ChEBI" id="CHEBI:74411"/>
        <dbReference type="ChEBI" id="CHEBI:82852"/>
        <dbReference type="EC" id="3.5.4.33"/>
    </reaction>
</comment>
<comment type="function">
    <text evidence="8">Catalyzes the deamination of adenosine to inosine at the wobble position 34 of tRNA(Arg2).</text>
</comment>
<dbReference type="EC" id="3.5.4.33" evidence="8"/>
<evidence type="ECO:0000256" key="1">
    <source>
        <dbReference type="ARBA" id="ARBA00010669"/>
    </source>
</evidence>
<dbReference type="CDD" id="cd01285">
    <property type="entry name" value="nucleoside_deaminase"/>
    <property type="match status" value="1"/>
</dbReference>
<comment type="subunit">
    <text evidence="2 8">Homodimer.</text>
</comment>
<keyword evidence="11" id="KW-1185">Reference proteome</keyword>
<dbReference type="GO" id="GO:0052717">
    <property type="term" value="F:tRNA-specific adenosine-34 deaminase activity"/>
    <property type="evidence" value="ECO:0007669"/>
    <property type="project" value="UniProtKB-UniRule"/>
</dbReference>
<evidence type="ECO:0000313" key="10">
    <source>
        <dbReference type="EMBL" id="BDR59009.1"/>
    </source>
</evidence>
<dbReference type="Proteomes" id="UP001321861">
    <property type="component" value="Chromosome"/>
</dbReference>
<evidence type="ECO:0000256" key="5">
    <source>
        <dbReference type="ARBA" id="ARBA00022801"/>
    </source>
</evidence>
<comment type="similarity">
    <text evidence="1">Belongs to the cytidine and deoxycytidylate deaminase family. ADAT2 subfamily.</text>
</comment>
<dbReference type="HAMAP" id="MF_00972">
    <property type="entry name" value="tRNA_aden_deaminase"/>
    <property type="match status" value="1"/>
</dbReference>
<feature type="domain" description="CMP/dCMP-type deaminase" evidence="9">
    <location>
        <begin position="1"/>
        <end position="104"/>
    </location>
</feature>
<evidence type="ECO:0000256" key="6">
    <source>
        <dbReference type="ARBA" id="ARBA00022833"/>
    </source>
</evidence>
<comment type="cofactor">
    <cofactor evidence="8">
        <name>Zn(2+)</name>
        <dbReference type="ChEBI" id="CHEBI:29105"/>
    </cofactor>
    <text evidence="8">Binds 1 zinc ion per subunit.</text>
</comment>
<proteinExistence type="inferred from homology"/>
<gene>
    <name evidence="8 10" type="primary">tadA</name>
    <name evidence="10" type="ORF">XA3_14500</name>
</gene>
<dbReference type="PROSITE" id="PS51747">
    <property type="entry name" value="CYT_DCMP_DEAMINASES_2"/>
    <property type="match status" value="1"/>
</dbReference>
<dbReference type="InterPro" id="IPR002125">
    <property type="entry name" value="CMP_dCMP_dom"/>
</dbReference>
<dbReference type="Pfam" id="PF14437">
    <property type="entry name" value="MafB19-deam"/>
    <property type="match status" value="1"/>
</dbReference>